<sequence>MFGVADHDASTIEELLGGIPLAGFFAAGEIGPIAGRNALHGFTASMALFVDDME</sequence>
<dbReference type="AlphaFoldDB" id="A0A655AN11"/>
<evidence type="ECO:0000313" key="2">
    <source>
        <dbReference type="Proteomes" id="UP000049023"/>
    </source>
</evidence>
<organism evidence="1 2">
    <name type="scientific">Mycobacterium tuberculosis</name>
    <dbReference type="NCBI Taxonomy" id="1773"/>
    <lineage>
        <taxon>Bacteria</taxon>
        <taxon>Bacillati</taxon>
        <taxon>Actinomycetota</taxon>
        <taxon>Actinomycetes</taxon>
        <taxon>Mycobacteriales</taxon>
        <taxon>Mycobacteriaceae</taxon>
        <taxon>Mycobacterium</taxon>
        <taxon>Mycobacterium tuberculosis complex</taxon>
    </lineage>
</organism>
<dbReference type="EMBL" id="CNFU01001249">
    <property type="protein sequence ID" value="CKT22469.1"/>
    <property type="molecule type" value="Genomic_DNA"/>
</dbReference>
<name>A0A655AN11_MYCTX</name>
<proteinExistence type="predicted"/>
<gene>
    <name evidence="1" type="ORF">ERS027661_04080</name>
</gene>
<dbReference type="Proteomes" id="UP000049023">
    <property type="component" value="Unassembled WGS sequence"/>
</dbReference>
<accession>A0A655AN11</accession>
<evidence type="ECO:0000313" key="1">
    <source>
        <dbReference type="EMBL" id="CKT22469.1"/>
    </source>
</evidence>
<protein>
    <submittedName>
        <fullName evidence="1">Uncharacterized protein conserved in bacteria</fullName>
    </submittedName>
</protein>
<reference evidence="1 2" key="1">
    <citation type="submission" date="2015-03" db="EMBL/GenBank/DDBJ databases">
        <authorList>
            <consortium name="Pathogen Informatics"/>
        </authorList>
    </citation>
    <scope>NUCLEOTIDE SEQUENCE [LARGE SCALE GENOMIC DNA]</scope>
    <source>
        <strain evidence="1 2">Bir 187</strain>
    </source>
</reference>